<name>A0A069RJM9_PEPLI</name>
<dbReference type="Pfam" id="PF13710">
    <property type="entry name" value="ACT_5"/>
    <property type="match status" value="1"/>
</dbReference>
<dbReference type="SUPFAM" id="SSF55021">
    <property type="entry name" value="ACT-like"/>
    <property type="match status" value="1"/>
</dbReference>
<protein>
    <recommendedName>
        <fullName evidence="5">ACT domain-containing protein</fullName>
    </recommendedName>
</protein>
<evidence type="ECO:0000313" key="2">
    <source>
        <dbReference type="EMBL" id="KDR94452.1"/>
    </source>
</evidence>
<evidence type="ECO:0000313" key="3">
    <source>
        <dbReference type="EMBL" id="KDR94503.1"/>
    </source>
</evidence>
<organism evidence="2 4">
    <name type="scientific">Peptoclostridium litorale DSM 5388</name>
    <dbReference type="NCBI Taxonomy" id="1121324"/>
    <lineage>
        <taxon>Bacteria</taxon>
        <taxon>Bacillati</taxon>
        <taxon>Bacillota</taxon>
        <taxon>Clostridia</taxon>
        <taxon>Peptostreptococcales</taxon>
        <taxon>Peptoclostridiaceae</taxon>
        <taxon>Peptoclostridium</taxon>
    </lineage>
</organism>
<dbReference type="RefSeq" id="WP_038266833.1">
    <property type="nucleotide sequence ID" value="NZ_FSRH01000021.1"/>
</dbReference>
<reference evidence="2 4" key="1">
    <citation type="submission" date="2014-03" db="EMBL/GenBank/DDBJ databases">
        <title>Genome sequence of Clostridium litorale W6, DSM 5388.</title>
        <authorList>
            <person name="Poehlein A."/>
            <person name="Jagirdar A."/>
            <person name="Khonsari B."/>
            <person name="Chibani C.M."/>
            <person name="Gutierrez Gutierrez D.A."/>
            <person name="Davydova E."/>
            <person name="Alghaithi H.S."/>
            <person name="Nair K.P."/>
            <person name="Dhamotharan K."/>
            <person name="Chandran L."/>
            <person name="G W."/>
            <person name="Daniel R."/>
        </authorList>
    </citation>
    <scope>NUCLEOTIDE SEQUENCE [LARGE SCALE GENOMIC DNA]</scope>
    <source>
        <strain evidence="2 4">W6</strain>
    </source>
</reference>
<evidence type="ECO:0000313" key="4">
    <source>
        <dbReference type="Proteomes" id="UP000027946"/>
    </source>
</evidence>
<comment type="caution">
    <text evidence="2">The sequence shown here is derived from an EMBL/GenBank/DDBJ whole genome shotgun (WGS) entry which is preliminary data.</text>
</comment>
<dbReference type="InterPro" id="IPR045865">
    <property type="entry name" value="ACT-like_dom_sf"/>
</dbReference>
<dbReference type="AlphaFoldDB" id="A0A069RJM9"/>
<dbReference type="EMBL" id="JJMM01000021">
    <property type="protein sequence ID" value="KDR94352.1"/>
    <property type="molecule type" value="Genomic_DNA"/>
</dbReference>
<evidence type="ECO:0008006" key="5">
    <source>
        <dbReference type="Google" id="ProtNLM"/>
    </source>
</evidence>
<accession>A0A069RJM9</accession>
<dbReference type="OrthoDB" id="1752844at2"/>
<dbReference type="Proteomes" id="UP000027946">
    <property type="component" value="Unassembled WGS sequence"/>
</dbReference>
<sequence>MARSFEIRAENGVESLLRIVGILKRKRFDIKNVNMEHVEGMATSLMITLGDDSEYAPEYAMKHVEKLFGISEIKEIKGEN</sequence>
<proteinExistence type="predicted"/>
<dbReference type="Gene3D" id="3.30.70.260">
    <property type="match status" value="1"/>
</dbReference>
<keyword evidence="4" id="KW-1185">Reference proteome</keyword>
<evidence type="ECO:0000313" key="1">
    <source>
        <dbReference type="EMBL" id="KDR94352.1"/>
    </source>
</evidence>
<dbReference type="EMBL" id="JJMM01000019">
    <property type="protein sequence ID" value="KDR94452.1"/>
    <property type="molecule type" value="Genomic_DNA"/>
</dbReference>
<dbReference type="EMBL" id="JJMM01000017">
    <property type="protein sequence ID" value="KDR94503.1"/>
    <property type="molecule type" value="Genomic_DNA"/>
</dbReference>
<gene>
    <name evidence="3" type="ORF">CLIT_17c00310</name>
    <name evidence="2" type="ORF">CLIT_19c00020</name>
    <name evidence="1" type="ORF">CLIT_21c00020</name>
</gene>
<dbReference type="STRING" id="1121324.CLIT_17c00310"/>